<evidence type="ECO:0000313" key="2">
    <source>
        <dbReference type="Proteomes" id="UP001497623"/>
    </source>
</evidence>
<dbReference type="InterPro" id="IPR011009">
    <property type="entry name" value="Kinase-like_dom_sf"/>
</dbReference>
<evidence type="ECO:0008006" key="3">
    <source>
        <dbReference type="Google" id="ProtNLM"/>
    </source>
</evidence>
<sequence length="150" mass="16758">MPYRNAISLYRVSQKFGKPYTLQHIRLNALAQRASQNAIAGPKGHPKIVGLTIQPQLTGYQSLTNHARLEPSLVRSFGNIGFTPLGRRCNTVKSLKKGTDSIKMINHNHGYTTQVAVKILKQDVLHVPGALDDFMREVQAMHDLQHPNLI</sequence>
<dbReference type="Gene3D" id="3.30.200.20">
    <property type="entry name" value="Phosphorylase Kinase, domain 1"/>
    <property type="match status" value="1"/>
</dbReference>
<accession>A0AAV2RB40</accession>
<feature type="non-terminal residue" evidence="1">
    <location>
        <position position="150"/>
    </location>
</feature>
<protein>
    <recommendedName>
        <fullName evidence="3">Protein kinase domain-containing protein</fullName>
    </recommendedName>
</protein>
<name>A0AAV2RB40_MEGNR</name>
<comment type="caution">
    <text evidence="1">The sequence shown here is derived from an EMBL/GenBank/DDBJ whole genome shotgun (WGS) entry which is preliminary data.</text>
</comment>
<dbReference type="AlphaFoldDB" id="A0AAV2RB40"/>
<keyword evidence="2" id="KW-1185">Reference proteome</keyword>
<dbReference type="Proteomes" id="UP001497623">
    <property type="component" value="Unassembled WGS sequence"/>
</dbReference>
<evidence type="ECO:0000313" key="1">
    <source>
        <dbReference type="EMBL" id="CAL4121830.1"/>
    </source>
</evidence>
<dbReference type="EMBL" id="CAXKWB010019337">
    <property type="protein sequence ID" value="CAL4121830.1"/>
    <property type="molecule type" value="Genomic_DNA"/>
</dbReference>
<organism evidence="1 2">
    <name type="scientific">Meganyctiphanes norvegica</name>
    <name type="common">Northern krill</name>
    <name type="synonym">Thysanopoda norvegica</name>
    <dbReference type="NCBI Taxonomy" id="48144"/>
    <lineage>
        <taxon>Eukaryota</taxon>
        <taxon>Metazoa</taxon>
        <taxon>Ecdysozoa</taxon>
        <taxon>Arthropoda</taxon>
        <taxon>Crustacea</taxon>
        <taxon>Multicrustacea</taxon>
        <taxon>Malacostraca</taxon>
        <taxon>Eumalacostraca</taxon>
        <taxon>Eucarida</taxon>
        <taxon>Euphausiacea</taxon>
        <taxon>Euphausiidae</taxon>
        <taxon>Meganyctiphanes</taxon>
    </lineage>
</organism>
<gene>
    <name evidence="1" type="ORF">MNOR_LOCUS22692</name>
</gene>
<proteinExistence type="predicted"/>
<dbReference type="SUPFAM" id="SSF56112">
    <property type="entry name" value="Protein kinase-like (PK-like)"/>
    <property type="match status" value="1"/>
</dbReference>
<reference evidence="1 2" key="1">
    <citation type="submission" date="2024-05" db="EMBL/GenBank/DDBJ databases">
        <authorList>
            <person name="Wallberg A."/>
        </authorList>
    </citation>
    <scope>NUCLEOTIDE SEQUENCE [LARGE SCALE GENOMIC DNA]</scope>
</reference>